<evidence type="ECO:0000313" key="2">
    <source>
        <dbReference type="Proteomes" id="UP000438120"/>
    </source>
</evidence>
<accession>A0A6A8MCQ8</accession>
<name>A0A6A8MCQ8_9LACO</name>
<keyword evidence="2" id="KW-1185">Reference proteome</keyword>
<dbReference type="EMBL" id="VUMX01000005">
    <property type="protein sequence ID" value="MST86602.1"/>
    <property type="molecule type" value="Genomic_DNA"/>
</dbReference>
<evidence type="ECO:0000313" key="1">
    <source>
        <dbReference type="EMBL" id="MST86602.1"/>
    </source>
</evidence>
<protein>
    <recommendedName>
        <fullName evidence="3">Transporter substrate-binding domain-containing protein</fullName>
    </recommendedName>
</protein>
<dbReference type="RefSeq" id="WP_154547540.1">
    <property type="nucleotide sequence ID" value="NZ_VUMX01000005.1"/>
</dbReference>
<proteinExistence type="predicted"/>
<evidence type="ECO:0008006" key="3">
    <source>
        <dbReference type="Google" id="ProtNLM"/>
    </source>
</evidence>
<comment type="caution">
    <text evidence="1">The sequence shown here is derived from an EMBL/GenBank/DDBJ whole genome shotgun (WGS) entry which is preliminary data.</text>
</comment>
<dbReference type="Proteomes" id="UP000438120">
    <property type="component" value="Unassembled WGS sequence"/>
</dbReference>
<sequence length="233" mass="26052">MPISLTEAGQSLANGLDKVLSAYGDLQSQMKTLSSSQKDITVIGYMQPIDPDFASGIYRNLYAKKLSEQLKIIPIDGSRALDRLKNDSMDFYIGPQLIDRRVDSEVLEHRQLSLLVPLGSTAQFIGSKKELDTYGVLKRFLSNQKIDTTATIQVNNQWDAAFIAHKSGLLALVDPALIALDPKKQGNMFSRFVKLPAEYFSFNIYLSYLTTKLKEKLPVYQQVIAASREKALN</sequence>
<organism evidence="1 2">
    <name type="scientific">Lactobacillus porci</name>
    <dbReference type="NCBI Taxonomy" id="2012477"/>
    <lineage>
        <taxon>Bacteria</taxon>
        <taxon>Bacillati</taxon>
        <taxon>Bacillota</taxon>
        <taxon>Bacilli</taxon>
        <taxon>Lactobacillales</taxon>
        <taxon>Lactobacillaceae</taxon>
        <taxon>Lactobacillus</taxon>
    </lineage>
</organism>
<reference evidence="1 2" key="1">
    <citation type="submission" date="2019-08" db="EMBL/GenBank/DDBJ databases">
        <title>In-depth cultivation of the pig gut microbiome towards novel bacterial diversity and tailored functional studies.</title>
        <authorList>
            <person name="Wylensek D."/>
            <person name="Hitch T.C.A."/>
            <person name="Clavel T."/>
        </authorList>
    </citation>
    <scope>NUCLEOTIDE SEQUENCE [LARGE SCALE GENOMIC DNA]</scope>
    <source>
        <strain evidence="1 2">Bifido-178-WT-2B</strain>
    </source>
</reference>
<dbReference type="AlphaFoldDB" id="A0A6A8MCQ8"/>
<gene>
    <name evidence="1" type="ORF">FYJ62_02835</name>
</gene>